<dbReference type="Proteomes" id="UP000829354">
    <property type="component" value="Chromosome X"/>
</dbReference>
<gene>
    <name evidence="1" type="ORF">L5515_017047</name>
</gene>
<protein>
    <submittedName>
        <fullName evidence="1">Uncharacterized protein</fullName>
    </submittedName>
</protein>
<name>A0AAE9FD52_CAEBR</name>
<accession>A0AAE9FD52</accession>
<dbReference type="AlphaFoldDB" id="A0AAE9FD52"/>
<sequence>MCASLSTCGQEMATVLERREDRIIVDPPRHCRENDPAYVINPYYATLFDDDGLDAPEWHMVQLQKQMLVTT</sequence>
<organism evidence="1 2">
    <name type="scientific">Caenorhabditis briggsae</name>
    <dbReference type="NCBI Taxonomy" id="6238"/>
    <lineage>
        <taxon>Eukaryota</taxon>
        <taxon>Metazoa</taxon>
        <taxon>Ecdysozoa</taxon>
        <taxon>Nematoda</taxon>
        <taxon>Chromadorea</taxon>
        <taxon>Rhabditida</taxon>
        <taxon>Rhabditina</taxon>
        <taxon>Rhabditomorpha</taxon>
        <taxon>Rhabditoidea</taxon>
        <taxon>Rhabditidae</taxon>
        <taxon>Peloderinae</taxon>
        <taxon>Caenorhabditis</taxon>
    </lineage>
</organism>
<evidence type="ECO:0000313" key="2">
    <source>
        <dbReference type="Proteomes" id="UP000829354"/>
    </source>
</evidence>
<evidence type="ECO:0000313" key="1">
    <source>
        <dbReference type="EMBL" id="UMM40399.1"/>
    </source>
</evidence>
<keyword evidence="2" id="KW-1185">Reference proteome</keyword>
<dbReference type="EMBL" id="CP092625">
    <property type="protein sequence ID" value="UMM40399.1"/>
    <property type="molecule type" value="Genomic_DNA"/>
</dbReference>
<proteinExistence type="predicted"/>
<reference evidence="1 2" key="1">
    <citation type="submission" date="2022-04" db="EMBL/GenBank/DDBJ databases">
        <title>Chromosome-level reference genomes for two strains of Caenorhabditis briggsae: an improved platform for comparative genomics.</title>
        <authorList>
            <person name="Stevens L."/>
            <person name="Andersen E."/>
        </authorList>
    </citation>
    <scope>NUCLEOTIDE SEQUENCE [LARGE SCALE GENOMIC DNA]</scope>
    <source>
        <strain evidence="1">VX34</strain>
        <tissue evidence="1">Whole-organism</tissue>
    </source>
</reference>